<accession>A0ABU9MX17</accession>
<keyword evidence="7" id="KW-1185">Reference proteome</keyword>
<sequence>MNIALRQLRVFVAVAQELSITSAADKLCLSKPAVSMALSELEKQLGQQLFDRHNNRLLINEQGRRLLPLADELLARSQDIEHLFSQQGAVTGKLNIGASDTLGNQVAPFLLRDFRATSGHLEQTLYIANTAQICQRLCEFELDVGLVEGRVHHGELHSIPWLGDEMVVACHPQHPLAQLSAPTFADLEQQQWLLREPGSGTREYFLNHLGARLSQWQLAFELNSTSAIINSTAAGLGITCLSRRALSQAEQLKRVSILNLPITLTRDYWLLYHKEKYQSPLLKQFMRFCENWSGE</sequence>
<dbReference type="InterPro" id="IPR000847">
    <property type="entry name" value="LysR_HTH_N"/>
</dbReference>
<dbReference type="PANTHER" id="PTHR30126:SF94">
    <property type="entry name" value="LYSR FAMILY TRANSCRIPTIONAL REGULATOR"/>
    <property type="match status" value="1"/>
</dbReference>
<keyword evidence="3" id="KW-0238">DNA-binding</keyword>
<comment type="similarity">
    <text evidence="1">Belongs to the LysR transcriptional regulatory family.</text>
</comment>
<dbReference type="SUPFAM" id="SSF53850">
    <property type="entry name" value="Periplasmic binding protein-like II"/>
    <property type="match status" value="1"/>
</dbReference>
<gene>
    <name evidence="6" type="ORF">WCN91_10330</name>
</gene>
<name>A0ABU9MX17_9GAMM</name>
<keyword evidence="2" id="KW-0805">Transcription regulation</keyword>
<dbReference type="InterPro" id="IPR036388">
    <property type="entry name" value="WH-like_DNA-bd_sf"/>
</dbReference>
<evidence type="ECO:0000259" key="5">
    <source>
        <dbReference type="PROSITE" id="PS50931"/>
    </source>
</evidence>
<dbReference type="EMBL" id="JBCGCU010000010">
    <property type="protein sequence ID" value="MEM0515802.1"/>
    <property type="molecule type" value="Genomic_DNA"/>
</dbReference>
<dbReference type="PANTHER" id="PTHR30126">
    <property type="entry name" value="HTH-TYPE TRANSCRIPTIONAL REGULATOR"/>
    <property type="match status" value="1"/>
</dbReference>
<reference evidence="6 7" key="1">
    <citation type="submission" date="2024-03" db="EMBL/GenBank/DDBJ databases">
        <title>Pseudoalteromonas qingdaonensis sp. nov., isolated from the intestines of marine benthic organisms.</title>
        <authorList>
            <person name="Lin X."/>
            <person name="Fang S."/>
            <person name="Hu X."/>
        </authorList>
    </citation>
    <scope>NUCLEOTIDE SEQUENCE [LARGE SCALE GENOMIC DNA]</scope>
    <source>
        <strain evidence="6 7">YIC-827</strain>
    </source>
</reference>
<dbReference type="RefSeq" id="WP_342678755.1">
    <property type="nucleotide sequence ID" value="NZ_JBCGCU010000010.1"/>
</dbReference>
<keyword evidence="4" id="KW-0804">Transcription</keyword>
<proteinExistence type="inferred from homology"/>
<dbReference type="CDD" id="cd08420">
    <property type="entry name" value="PBP2_CysL_like"/>
    <property type="match status" value="1"/>
</dbReference>
<dbReference type="Pfam" id="PF00126">
    <property type="entry name" value="HTH_1"/>
    <property type="match status" value="1"/>
</dbReference>
<dbReference type="Pfam" id="PF03466">
    <property type="entry name" value="LysR_substrate"/>
    <property type="match status" value="1"/>
</dbReference>
<evidence type="ECO:0000256" key="3">
    <source>
        <dbReference type="ARBA" id="ARBA00023125"/>
    </source>
</evidence>
<feature type="domain" description="HTH lysR-type" evidence="5">
    <location>
        <begin position="1"/>
        <end position="60"/>
    </location>
</feature>
<evidence type="ECO:0000256" key="1">
    <source>
        <dbReference type="ARBA" id="ARBA00009437"/>
    </source>
</evidence>
<evidence type="ECO:0000256" key="4">
    <source>
        <dbReference type="ARBA" id="ARBA00023163"/>
    </source>
</evidence>
<dbReference type="SUPFAM" id="SSF46785">
    <property type="entry name" value="Winged helix' DNA-binding domain"/>
    <property type="match status" value="1"/>
</dbReference>
<dbReference type="Proteomes" id="UP001447008">
    <property type="component" value="Unassembled WGS sequence"/>
</dbReference>
<comment type="caution">
    <text evidence="6">The sequence shown here is derived from an EMBL/GenBank/DDBJ whole genome shotgun (WGS) entry which is preliminary data.</text>
</comment>
<protein>
    <submittedName>
        <fullName evidence="6">LysR substrate-binding domain-containing protein</fullName>
    </submittedName>
</protein>
<organism evidence="6 7">
    <name type="scientific">Pseudoalteromonas qingdaonensis</name>
    <dbReference type="NCBI Taxonomy" id="3131913"/>
    <lineage>
        <taxon>Bacteria</taxon>
        <taxon>Pseudomonadati</taxon>
        <taxon>Pseudomonadota</taxon>
        <taxon>Gammaproteobacteria</taxon>
        <taxon>Alteromonadales</taxon>
        <taxon>Pseudoalteromonadaceae</taxon>
        <taxon>Pseudoalteromonas</taxon>
    </lineage>
</organism>
<dbReference type="Gene3D" id="1.10.10.10">
    <property type="entry name" value="Winged helix-like DNA-binding domain superfamily/Winged helix DNA-binding domain"/>
    <property type="match status" value="1"/>
</dbReference>
<dbReference type="PROSITE" id="PS50931">
    <property type="entry name" value="HTH_LYSR"/>
    <property type="match status" value="1"/>
</dbReference>
<dbReference type="InterPro" id="IPR005119">
    <property type="entry name" value="LysR_subst-bd"/>
</dbReference>
<evidence type="ECO:0000313" key="6">
    <source>
        <dbReference type="EMBL" id="MEM0515802.1"/>
    </source>
</evidence>
<dbReference type="Gene3D" id="3.40.190.290">
    <property type="match status" value="1"/>
</dbReference>
<dbReference type="PRINTS" id="PR00039">
    <property type="entry name" value="HTHLYSR"/>
</dbReference>
<dbReference type="InterPro" id="IPR036390">
    <property type="entry name" value="WH_DNA-bd_sf"/>
</dbReference>
<evidence type="ECO:0000256" key="2">
    <source>
        <dbReference type="ARBA" id="ARBA00023015"/>
    </source>
</evidence>
<evidence type="ECO:0000313" key="7">
    <source>
        <dbReference type="Proteomes" id="UP001447008"/>
    </source>
</evidence>